<keyword evidence="4 6" id="KW-0732">Signal</keyword>
<evidence type="ECO:0000256" key="2">
    <source>
        <dbReference type="ARBA" id="ARBA00006370"/>
    </source>
</evidence>
<evidence type="ECO:0000256" key="4">
    <source>
        <dbReference type="ARBA" id="ARBA00022729"/>
    </source>
</evidence>
<dbReference type="InterPro" id="IPR014756">
    <property type="entry name" value="Ig_E-set"/>
</dbReference>
<feature type="signal peptide" evidence="6">
    <location>
        <begin position="1"/>
        <end position="16"/>
    </location>
</feature>
<evidence type="ECO:0000256" key="3">
    <source>
        <dbReference type="ARBA" id="ARBA00022525"/>
    </source>
</evidence>
<sequence length="149" mass="16155">MAILSYVFVFAVLCVANSMQSNYERCANGPNPTSVKVLGCESLPCNLKRGTTAQVAVDFNVVANTKTLVPEVTVQLGSISSPYPLPEQNACKSLISGQCPLEKGERATYLLKMPVEKAYPKVSLTIQLSLVDERKNSQACFRIPAKVVD</sequence>
<dbReference type="Proteomes" id="UP001642520">
    <property type="component" value="Unassembled WGS sequence"/>
</dbReference>
<keyword evidence="3" id="KW-0964">Secreted</keyword>
<evidence type="ECO:0000259" key="7">
    <source>
        <dbReference type="SMART" id="SM00737"/>
    </source>
</evidence>
<proteinExistence type="inferred from homology"/>
<dbReference type="InterPro" id="IPR033916">
    <property type="entry name" value="ML_Npc2-like"/>
</dbReference>
<keyword evidence="5" id="KW-1015">Disulfide bond</keyword>
<comment type="subcellular location">
    <subcellularLocation>
        <location evidence="1">Secreted</location>
    </subcellularLocation>
</comment>
<dbReference type="EMBL" id="CAXAJV020001300">
    <property type="protein sequence ID" value="CAL7949793.1"/>
    <property type="molecule type" value="Genomic_DNA"/>
</dbReference>
<dbReference type="SMART" id="SM00737">
    <property type="entry name" value="ML"/>
    <property type="match status" value="1"/>
</dbReference>
<dbReference type="PANTHER" id="PTHR11306:SF68">
    <property type="entry name" value="NPC INTRACELLULAR CHOLESTEROL TRANSPORTER 2"/>
    <property type="match status" value="1"/>
</dbReference>
<reference evidence="8 9" key="1">
    <citation type="submission" date="2024-08" db="EMBL/GenBank/DDBJ databases">
        <authorList>
            <person name="Will J Nash"/>
            <person name="Angela Man"/>
            <person name="Seanna McTaggart"/>
            <person name="Kendall Baker"/>
            <person name="Tom Barker"/>
            <person name="Leah Catchpole"/>
            <person name="Alex Durrant"/>
            <person name="Karim Gharbi"/>
            <person name="Naomi Irish"/>
            <person name="Gemy Kaithakottil"/>
            <person name="Debby Ku"/>
            <person name="Aaliyah Providence"/>
            <person name="Felix Shaw"/>
            <person name="David Swarbreck"/>
            <person name="Chris Watkins"/>
            <person name="Ann M. McCartney"/>
            <person name="Giulio Formenti"/>
            <person name="Alice Mouton"/>
            <person name="Noel Vella"/>
            <person name="Bjorn M von Reumont"/>
            <person name="Adriana Vella"/>
            <person name="Wilfried Haerty"/>
        </authorList>
    </citation>
    <scope>NUCLEOTIDE SEQUENCE [LARGE SCALE GENOMIC DNA]</scope>
</reference>
<dbReference type="CDD" id="cd00916">
    <property type="entry name" value="Npc2_like"/>
    <property type="match status" value="1"/>
</dbReference>
<dbReference type="SUPFAM" id="SSF81296">
    <property type="entry name" value="E set domains"/>
    <property type="match status" value="1"/>
</dbReference>
<keyword evidence="9" id="KW-1185">Reference proteome</keyword>
<dbReference type="PANTHER" id="PTHR11306">
    <property type="entry name" value="NIEMANN PICK TYPE C2 PROTEIN NPC2-RELATED"/>
    <property type="match status" value="1"/>
</dbReference>
<dbReference type="InterPro" id="IPR039670">
    <property type="entry name" value="NPC2-like"/>
</dbReference>
<comment type="caution">
    <text evidence="8">The sequence shown here is derived from an EMBL/GenBank/DDBJ whole genome shotgun (WGS) entry which is preliminary data.</text>
</comment>
<dbReference type="Pfam" id="PF02221">
    <property type="entry name" value="E1_DerP2_DerF2"/>
    <property type="match status" value="1"/>
</dbReference>
<dbReference type="InterPro" id="IPR003172">
    <property type="entry name" value="ML_dom"/>
</dbReference>
<name>A0ABP1PBB1_XYLVO</name>
<organism evidence="8 9">
    <name type="scientific">Xylocopa violacea</name>
    <name type="common">Violet carpenter bee</name>
    <name type="synonym">Apis violacea</name>
    <dbReference type="NCBI Taxonomy" id="135666"/>
    <lineage>
        <taxon>Eukaryota</taxon>
        <taxon>Metazoa</taxon>
        <taxon>Ecdysozoa</taxon>
        <taxon>Arthropoda</taxon>
        <taxon>Hexapoda</taxon>
        <taxon>Insecta</taxon>
        <taxon>Pterygota</taxon>
        <taxon>Neoptera</taxon>
        <taxon>Endopterygota</taxon>
        <taxon>Hymenoptera</taxon>
        <taxon>Apocrita</taxon>
        <taxon>Aculeata</taxon>
        <taxon>Apoidea</taxon>
        <taxon>Anthophila</taxon>
        <taxon>Apidae</taxon>
        <taxon>Xylocopa</taxon>
        <taxon>Xylocopa</taxon>
    </lineage>
</organism>
<evidence type="ECO:0000313" key="9">
    <source>
        <dbReference type="Proteomes" id="UP001642520"/>
    </source>
</evidence>
<evidence type="ECO:0000256" key="1">
    <source>
        <dbReference type="ARBA" id="ARBA00004613"/>
    </source>
</evidence>
<evidence type="ECO:0000313" key="8">
    <source>
        <dbReference type="EMBL" id="CAL7949793.1"/>
    </source>
</evidence>
<accession>A0ABP1PBB1</accession>
<gene>
    <name evidence="8" type="ORF">XYLVIOL_LOCUS9594</name>
</gene>
<dbReference type="Gene3D" id="2.60.40.770">
    <property type="match status" value="1"/>
</dbReference>
<evidence type="ECO:0000256" key="6">
    <source>
        <dbReference type="SAM" id="SignalP"/>
    </source>
</evidence>
<comment type="similarity">
    <text evidence="2">Belongs to the NPC2 family.</text>
</comment>
<feature type="domain" description="MD-2-related lipid-recognition" evidence="7">
    <location>
        <begin position="23"/>
        <end position="145"/>
    </location>
</feature>
<feature type="chain" id="PRO_5046417811" description="MD-2-related lipid-recognition domain-containing protein" evidence="6">
    <location>
        <begin position="17"/>
        <end position="149"/>
    </location>
</feature>
<evidence type="ECO:0000256" key="5">
    <source>
        <dbReference type="ARBA" id="ARBA00023157"/>
    </source>
</evidence>
<protein>
    <recommendedName>
        <fullName evidence="7">MD-2-related lipid-recognition domain-containing protein</fullName>
    </recommendedName>
</protein>